<dbReference type="EMBL" id="VCEA01000002">
    <property type="protein sequence ID" value="KAB0350197.1"/>
    <property type="molecule type" value="Genomic_DNA"/>
</dbReference>
<keyword evidence="9" id="KW-0832">Ubl conjugation</keyword>
<dbReference type="GO" id="GO:0045277">
    <property type="term" value="C:respiratory chain complex IV"/>
    <property type="evidence" value="ECO:0007669"/>
    <property type="project" value="UniProtKB-UniRule"/>
</dbReference>
<dbReference type="Proteomes" id="UP000326458">
    <property type="component" value="Unassembled WGS sequence"/>
</dbReference>
<dbReference type="PANTHER" id="PTHR14200:SF16">
    <property type="entry name" value="CYTOCHROME C OXIDASE SUBUNIT 5A, MITOCHONDRIAL"/>
    <property type="match status" value="1"/>
</dbReference>
<evidence type="ECO:0000256" key="15">
    <source>
        <dbReference type="ARBA" id="ARBA00031049"/>
    </source>
</evidence>
<feature type="non-terminal residue" evidence="17">
    <location>
        <position position="1"/>
    </location>
</feature>
<proteinExistence type="inferred from homology"/>
<evidence type="ECO:0000256" key="13">
    <source>
        <dbReference type="ARBA" id="ARBA00023128"/>
    </source>
</evidence>
<evidence type="ECO:0000313" key="18">
    <source>
        <dbReference type="Proteomes" id="UP000326458"/>
    </source>
</evidence>
<name>A0A5N3VLQ9_MUNMU</name>
<evidence type="ECO:0000256" key="1">
    <source>
        <dbReference type="ARBA" id="ARBA00004443"/>
    </source>
</evidence>
<evidence type="ECO:0000256" key="12">
    <source>
        <dbReference type="ARBA" id="ARBA00023004"/>
    </source>
</evidence>
<comment type="subcellular location">
    <subcellularLocation>
        <location evidence="1 16">Mitochondrion inner membrane</location>
        <topology evidence="1 16">Peripheral membrane protein</topology>
        <orientation evidence="1 16">Matrix side</orientation>
    </subcellularLocation>
</comment>
<comment type="subunit">
    <text evidence="16">Component of the cytochrome c oxidase (complex IV, CIV), a multisubunit enzyme composed of a catalytic core of 3 subunits and several supernumerary subunits. The complex exists as a monomer or a dimer and forms supercomplexes (SCs) in the inner mitochondrial membrane with ubiquinol-cytochrome c oxidoreductase (cytochrome b-c1 complex, complex III, CIII).</text>
</comment>
<keyword evidence="11" id="KW-0007">Acetylation</keyword>
<dbReference type="Pfam" id="PF02284">
    <property type="entry name" value="COX5A"/>
    <property type="match status" value="1"/>
</dbReference>
<keyword evidence="5" id="KW-0597">Phosphoprotein</keyword>
<evidence type="ECO:0000256" key="9">
    <source>
        <dbReference type="ARBA" id="ARBA00022843"/>
    </source>
</evidence>
<evidence type="ECO:0000256" key="11">
    <source>
        <dbReference type="ARBA" id="ARBA00022990"/>
    </source>
</evidence>
<dbReference type="UniPathway" id="UPA00705"/>
<dbReference type="GO" id="GO:0005743">
    <property type="term" value="C:mitochondrial inner membrane"/>
    <property type="evidence" value="ECO:0007669"/>
    <property type="project" value="UniProtKB-SubCell"/>
</dbReference>
<gene>
    <name evidence="17" type="ORF">FD754_015054</name>
</gene>
<evidence type="ECO:0000256" key="16">
    <source>
        <dbReference type="RuleBase" id="RU368103"/>
    </source>
</evidence>
<reference evidence="17 18" key="1">
    <citation type="submission" date="2019-06" db="EMBL/GenBank/DDBJ databases">
        <title>Discovery of a novel chromosome fission-fusion reversal in muntjac.</title>
        <authorList>
            <person name="Mudd A.B."/>
            <person name="Bredeson J.V."/>
            <person name="Baum R."/>
            <person name="Hockemeyer D."/>
            <person name="Rokhsar D.S."/>
        </authorList>
    </citation>
    <scope>NUCLEOTIDE SEQUENCE [LARGE SCALE GENOMIC DNA]</scope>
    <source>
        <strain evidence="17">UTSW_UCB_Mm</strain>
        <tissue evidence="17">Fibroblast cell line</tissue>
    </source>
</reference>
<protein>
    <recommendedName>
        <fullName evidence="4 16">Cytochrome c oxidase subunit 5A, mitochondrial</fullName>
    </recommendedName>
    <alternativeName>
        <fullName evidence="15 16">Cytochrome c oxidase polypeptide Va</fullName>
    </alternativeName>
</protein>
<keyword evidence="12 16" id="KW-0408">Iron</keyword>
<keyword evidence="14 16" id="KW-0472">Membrane</keyword>
<evidence type="ECO:0000256" key="14">
    <source>
        <dbReference type="ARBA" id="ARBA00023136"/>
    </source>
</evidence>
<dbReference type="Gene3D" id="1.25.40.40">
    <property type="entry name" value="Cytochrome c oxidase, subunit Va/VI"/>
    <property type="match status" value="1"/>
</dbReference>
<evidence type="ECO:0000313" key="17">
    <source>
        <dbReference type="EMBL" id="KAB0350197.1"/>
    </source>
</evidence>
<keyword evidence="7 16" id="KW-0479">Metal-binding</keyword>
<accession>A0A5N3VLQ9</accession>
<evidence type="ECO:0000256" key="6">
    <source>
        <dbReference type="ARBA" id="ARBA00022617"/>
    </source>
</evidence>
<keyword evidence="13 16" id="KW-0496">Mitochondrion</keyword>
<sequence>LNDFASTVHIIEIIKSKAGLHKEIYPCVIQELRPTLNELGISSSEELGLHKV</sequence>
<evidence type="ECO:0000256" key="5">
    <source>
        <dbReference type="ARBA" id="ARBA00022553"/>
    </source>
</evidence>
<comment type="function">
    <text evidence="16">Component of the cytochrome c oxidase, the last enzyme in the mitochondrial electron transport chain which drives oxidative phosphorylation. The respiratory chain contains 3 multisubunit complexes succinate dehydrogenase (complex II, CII), ubiquinol-cytochrome c oxidoreductase (cytochrome b-c1 complex, complex III, CIII) and cytochrome c oxidase (complex IV, CIV), that cooperate to transfer electrons derived from NADH and succinate to molecular oxygen, creating an electrochemical gradient over the inner membrane that drives transmembrane transport and the ATP synthase. Cytochrome c oxidase is the component of the respiratory chain that catalyzes the reduction of oxygen to water. Electrons originating from reduced cytochrome c in the intermembrane space (IMS) are transferred via the dinuclear copper A center (CU(A)) of subunit 2 and heme A of subunit 1 to the active site in subunit 1, a binuclear center (BNC) formed by heme A3 and copper B (CU(B)). The BNC reduces molecular oxygen to 2 water molecules using 4 electrons from cytochrome c in the IMS and 4 protons from the mitochondrial matrix.</text>
</comment>
<dbReference type="PANTHER" id="PTHR14200">
    <property type="entry name" value="CYTOCHROME C OXIDASE POLYPEPTIDE"/>
    <property type="match status" value="1"/>
</dbReference>
<comment type="similarity">
    <text evidence="3 16">Belongs to the cytochrome c oxidase subunit 5A family.</text>
</comment>
<dbReference type="InterPro" id="IPR003204">
    <property type="entry name" value="Cyt_c_oxidase_su5A/6"/>
</dbReference>
<dbReference type="SUPFAM" id="SSF48479">
    <property type="entry name" value="Cytochrome c oxidase subunit E"/>
    <property type="match status" value="1"/>
</dbReference>
<organism evidence="17 18">
    <name type="scientific">Muntiacus muntjak</name>
    <name type="common">Barking deer</name>
    <name type="synonym">Indian muntjac</name>
    <dbReference type="NCBI Taxonomy" id="9888"/>
    <lineage>
        <taxon>Eukaryota</taxon>
        <taxon>Metazoa</taxon>
        <taxon>Chordata</taxon>
        <taxon>Craniata</taxon>
        <taxon>Vertebrata</taxon>
        <taxon>Euteleostomi</taxon>
        <taxon>Mammalia</taxon>
        <taxon>Eutheria</taxon>
        <taxon>Laurasiatheria</taxon>
        <taxon>Artiodactyla</taxon>
        <taxon>Ruminantia</taxon>
        <taxon>Pecora</taxon>
        <taxon>Cervidae</taxon>
        <taxon>Muntiacinae</taxon>
        <taxon>Muntiacus</taxon>
    </lineage>
</organism>
<evidence type="ECO:0000256" key="7">
    <source>
        <dbReference type="ARBA" id="ARBA00022723"/>
    </source>
</evidence>
<keyword evidence="10 16" id="KW-0809">Transit peptide</keyword>
<evidence type="ECO:0000256" key="8">
    <source>
        <dbReference type="ARBA" id="ARBA00022792"/>
    </source>
</evidence>
<comment type="pathway">
    <text evidence="2 16">Energy metabolism; oxidative phosphorylation.</text>
</comment>
<keyword evidence="8 16" id="KW-0999">Mitochondrion inner membrane</keyword>
<keyword evidence="6 16" id="KW-0349">Heme</keyword>
<dbReference type="GO" id="GO:0006123">
    <property type="term" value="P:mitochondrial electron transport, cytochrome c to oxygen"/>
    <property type="evidence" value="ECO:0007669"/>
    <property type="project" value="UniProtKB-UniRule"/>
</dbReference>
<keyword evidence="18" id="KW-1185">Reference proteome</keyword>
<evidence type="ECO:0000256" key="2">
    <source>
        <dbReference type="ARBA" id="ARBA00004673"/>
    </source>
</evidence>
<dbReference type="InterPro" id="IPR036545">
    <property type="entry name" value="Cyt_c_oxidase_su5A/6_sf"/>
</dbReference>
<dbReference type="AlphaFoldDB" id="A0A5N3VLQ9"/>
<evidence type="ECO:0000256" key="10">
    <source>
        <dbReference type="ARBA" id="ARBA00022946"/>
    </source>
</evidence>
<dbReference type="GO" id="GO:0046872">
    <property type="term" value="F:metal ion binding"/>
    <property type="evidence" value="ECO:0007669"/>
    <property type="project" value="UniProtKB-UniRule"/>
</dbReference>
<evidence type="ECO:0000256" key="4">
    <source>
        <dbReference type="ARBA" id="ARBA00021968"/>
    </source>
</evidence>
<comment type="caution">
    <text evidence="17">The sequence shown here is derived from an EMBL/GenBank/DDBJ whole genome shotgun (WGS) entry which is preliminary data.</text>
</comment>
<evidence type="ECO:0000256" key="3">
    <source>
        <dbReference type="ARBA" id="ARBA00007972"/>
    </source>
</evidence>